<feature type="region of interest" description="Disordered" evidence="1">
    <location>
        <begin position="159"/>
        <end position="187"/>
    </location>
</feature>
<feature type="region of interest" description="Disordered" evidence="1">
    <location>
        <begin position="211"/>
        <end position="296"/>
    </location>
</feature>
<organism evidence="2">
    <name type="scientific">hydrocarbon metagenome</name>
    <dbReference type="NCBI Taxonomy" id="938273"/>
    <lineage>
        <taxon>unclassified sequences</taxon>
        <taxon>metagenomes</taxon>
        <taxon>ecological metagenomes</taxon>
    </lineage>
</organism>
<feature type="compositionally biased region" description="Basic and acidic residues" evidence="1">
    <location>
        <begin position="229"/>
        <end position="263"/>
    </location>
</feature>
<reference evidence="2" key="1">
    <citation type="journal article" date="2015" name="Proc. Natl. Acad. Sci. U.S.A.">
        <title>Networks of energetic and metabolic interactions define dynamics in microbial communities.</title>
        <authorList>
            <person name="Embree M."/>
            <person name="Liu J.K."/>
            <person name="Al-Bassam M.M."/>
            <person name="Zengler K."/>
        </authorList>
    </citation>
    <scope>NUCLEOTIDE SEQUENCE</scope>
</reference>
<sequence length="296" mass="32873">MAGFSREVARRIFAEELKSSNYSFREGEDQHQYAPQYLLTPTGAKCNRVFFVGTLTEKDDIGTDVEYWRGRVVDPTGSILIYAGQYQPEAAQILASMDAPAFVSIVGKPNLYQTEDGNVIISLRAESIQRVDEATRNQWIMDTARRTLERLSLLEKAEPAPLSSDFTTADSAYPSTNQQDAARAREHYHTDIERYRKMVARALASLKADLGKTVGDDSGSLASSAGSERMGEENGDELHEPIEEGFEAKPEAKQKEMPEEKQPNKKIKPKKGGSLDSWPEAGGDEEVETFNLGKKS</sequence>
<comment type="caution">
    <text evidence="2">The sequence shown here is derived from an EMBL/GenBank/DDBJ whole genome shotgun (WGS) entry which is preliminary data.</text>
</comment>
<accession>A0A0W8FB06</accession>
<dbReference type="EC" id="1.1.1.6" evidence="2"/>
<dbReference type="EMBL" id="LNQE01001406">
    <property type="protein sequence ID" value="KUG18026.1"/>
    <property type="molecule type" value="Genomic_DNA"/>
</dbReference>
<gene>
    <name evidence="2" type="ORF">ASZ90_012290</name>
</gene>
<dbReference type="GO" id="GO:0008888">
    <property type="term" value="F:glycerol dehydrogenase (NAD+) activity"/>
    <property type="evidence" value="ECO:0007669"/>
    <property type="project" value="UniProtKB-EC"/>
</dbReference>
<protein>
    <submittedName>
        <fullName evidence="2">Glycerol dehydrogenase</fullName>
        <ecNumber evidence="2">1.1.1.6</ecNumber>
    </submittedName>
</protein>
<evidence type="ECO:0000256" key="1">
    <source>
        <dbReference type="SAM" id="MobiDB-lite"/>
    </source>
</evidence>
<name>A0A0W8FB06_9ZZZZ</name>
<feature type="compositionally biased region" description="Low complexity" evidence="1">
    <location>
        <begin position="216"/>
        <end position="227"/>
    </location>
</feature>
<proteinExistence type="predicted"/>
<keyword evidence="2" id="KW-0560">Oxidoreductase</keyword>
<evidence type="ECO:0000313" key="2">
    <source>
        <dbReference type="EMBL" id="KUG18026.1"/>
    </source>
</evidence>
<feature type="compositionally biased region" description="Polar residues" evidence="1">
    <location>
        <begin position="164"/>
        <end position="180"/>
    </location>
</feature>
<dbReference type="AlphaFoldDB" id="A0A0W8FB06"/>